<evidence type="ECO:0000259" key="12">
    <source>
        <dbReference type="PROSITE" id="PS50262"/>
    </source>
</evidence>
<evidence type="ECO:0000256" key="1">
    <source>
        <dbReference type="ARBA" id="ARBA00004651"/>
    </source>
</evidence>
<keyword evidence="3 9" id="KW-0812">Transmembrane</keyword>
<gene>
    <name evidence="13" type="ORF">PMEA_00007459</name>
</gene>
<protein>
    <recommendedName>
        <fullName evidence="12">G-protein coupled receptors family 1 profile domain-containing protein</fullName>
    </recommendedName>
</protein>
<dbReference type="PRINTS" id="PR00237">
    <property type="entry name" value="GPCRRHODOPSN"/>
</dbReference>
<evidence type="ECO:0000313" key="13">
    <source>
        <dbReference type="EMBL" id="CAH3117424.1"/>
    </source>
</evidence>
<dbReference type="PANTHER" id="PTHR24249">
    <property type="entry name" value="HISTAMINE RECEPTOR-RELATED G-PROTEIN COUPLED RECEPTOR"/>
    <property type="match status" value="1"/>
</dbReference>
<dbReference type="PANTHER" id="PTHR24249:SF372">
    <property type="entry name" value="G-PROTEIN COUPLED RECEPTORS FAMILY 1 PROFILE DOMAIN-CONTAINING PROTEIN"/>
    <property type="match status" value="1"/>
</dbReference>
<keyword evidence="5 9" id="KW-0297">G-protein coupled receptor</keyword>
<evidence type="ECO:0000256" key="10">
    <source>
        <dbReference type="SAM" id="MobiDB-lite"/>
    </source>
</evidence>
<dbReference type="CDD" id="cd00637">
    <property type="entry name" value="7tm_classA_rhodopsin-like"/>
    <property type="match status" value="1"/>
</dbReference>
<dbReference type="GO" id="GO:0004930">
    <property type="term" value="F:G protein-coupled receptor activity"/>
    <property type="evidence" value="ECO:0007669"/>
    <property type="project" value="UniProtKB-KW"/>
</dbReference>
<keyword evidence="7 9" id="KW-0675">Receptor</keyword>
<keyword evidence="4 11" id="KW-1133">Transmembrane helix</keyword>
<keyword evidence="2" id="KW-1003">Cell membrane</keyword>
<feature type="compositionally biased region" description="Low complexity" evidence="10">
    <location>
        <begin position="1"/>
        <end position="22"/>
    </location>
</feature>
<reference evidence="13 14" key="1">
    <citation type="submission" date="2022-05" db="EMBL/GenBank/DDBJ databases">
        <authorList>
            <consortium name="Genoscope - CEA"/>
            <person name="William W."/>
        </authorList>
    </citation>
    <scope>NUCLEOTIDE SEQUENCE [LARGE SCALE GENOMIC DNA]</scope>
</reference>
<dbReference type="EMBL" id="CALNXJ010000016">
    <property type="protein sequence ID" value="CAH3117424.1"/>
    <property type="molecule type" value="Genomic_DNA"/>
</dbReference>
<proteinExistence type="inferred from homology"/>
<feature type="transmembrane region" description="Helical" evidence="11">
    <location>
        <begin position="74"/>
        <end position="96"/>
    </location>
</feature>
<dbReference type="GO" id="GO:0005886">
    <property type="term" value="C:plasma membrane"/>
    <property type="evidence" value="ECO:0007669"/>
    <property type="project" value="UniProtKB-SubCell"/>
</dbReference>
<evidence type="ECO:0000256" key="3">
    <source>
        <dbReference type="ARBA" id="ARBA00022692"/>
    </source>
</evidence>
<dbReference type="Gene3D" id="1.20.1070.10">
    <property type="entry name" value="Rhodopsin 7-helix transmembrane proteins"/>
    <property type="match status" value="1"/>
</dbReference>
<evidence type="ECO:0000256" key="6">
    <source>
        <dbReference type="ARBA" id="ARBA00023136"/>
    </source>
</evidence>
<dbReference type="InterPro" id="IPR017452">
    <property type="entry name" value="GPCR_Rhodpsn_7TM"/>
</dbReference>
<dbReference type="InterPro" id="IPR000276">
    <property type="entry name" value="GPCR_Rhodpsn"/>
</dbReference>
<feature type="transmembrane region" description="Helical" evidence="11">
    <location>
        <begin position="250"/>
        <end position="269"/>
    </location>
</feature>
<sequence>MSLLLGGSSSALNSSGEDSNSSFQTKSDHERPEILPLSLILLLSLVCLLVVIVNSFIIFLLHKKRTLRTLRTNMFLGSLAISDLLSGLVGIPLFAICLDTDIIDVCVSSTIFIRFTAISSVCHVLLIAVDRYIFIVRYMEYHGLVTKRRALFAIVTVWLFSSVASVIQLSWYIFYQVAVTDSENITNEFNKHYSLACLVIFFALPLLSMCSIYGRIFYISVKRKNSHHKMSNIVQQPCQPQSHEWRGRSVLVIAIVIFASCWLPYFVAMLNDHMNDSENTTMQLHMQRLLVFVGLIPPISNPILCTLAKKDFRRALKELLLRRKTNMPAAVVVHREQICL</sequence>
<feature type="transmembrane region" description="Helical" evidence="11">
    <location>
        <begin position="289"/>
        <end position="308"/>
    </location>
</feature>
<evidence type="ECO:0000256" key="11">
    <source>
        <dbReference type="SAM" id="Phobius"/>
    </source>
</evidence>
<evidence type="ECO:0000313" key="14">
    <source>
        <dbReference type="Proteomes" id="UP001159428"/>
    </source>
</evidence>
<dbReference type="Proteomes" id="UP001159428">
    <property type="component" value="Unassembled WGS sequence"/>
</dbReference>
<feature type="domain" description="G-protein coupled receptors family 1 profile" evidence="12">
    <location>
        <begin position="53"/>
        <end position="305"/>
    </location>
</feature>
<dbReference type="InterPro" id="IPR050569">
    <property type="entry name" value="TAAR"/>
</dbReference>
<evidence type="ECO:0000256" key="5">
    <source>
        <dbReference type="ARBA" id="ARBA00023040"/>
    </source>
</evidence>
<keyword evidence="14" id="KW-1185">Reference proteome</keyword>
<evidence type="ECO:0000256" key="9">
    <source>
        <dbReference type="RuleBase" id="RU000688"/>
    </source>
</evidence>
<dbReference type="PROSITE" id="PS50262">
    <property type="entry name" value="G_PROTEIN_RECEP_F1_2"/>
    <property type="match status" value="1"/>
</dbReference>
<evidence type="ECO:0000256" key="2">
    <source>
        <dbReference type="ARBA" id="ARBA00022475"/>
    </source>
</evidence>
<feature type="transmembrane region" description="Helical" evidence="11">
    <location>
        <begin position="150"/>
        <end position="173"/>
    </location>
</feature>
<name>A0AAU9WKV3_9CNID</name>
<organism evidence="13 14">
    <name type="scientific">Pocillopora meandrina</name>
    <dbReference type="NCBI Taxonomy" id="46732"/>
    <lineage>
        <taxon>Eukaryota</taxon>
        <taxon>Metazoa</taxon>
        <taxon>Cnidaria</taxon>
        <taxon>Anthozoa</taxon>
        <taxon>Hexacorallia</taxon>
        <taxon>Scleractinia</taxon>
        <taxon>Astrocoeniina</taxon>
        <taxon>Pocilloporidae</taxon>
        <taxon>Pocillopora</taxon>
    </lineage>
</organism>
<feature type="transmembrane region" description="Helical" evidence="11">
    <location>
        <begin position="102"/>
        <end position="129"/>
    </location>
</feature>
<evidence type="ECO:0000256" key="8">
    <source>
        <dbReference type="ARBA" id="ARBA00023224"/>
    </source>
</evidence>
<evidence type="ECO:0000256" key="7">
    <source>
        <dbReference type="ARBA" id="ARBA00023170"/>
    </source>
</evidence>
<evidence type="ECO:0000256" key="4">
    <source>
        <dbReference type="ARBA" id="ARBA00022989"/>
    </source>
</evidence>
<dbReference type="AlphaFoldDB" id="A0AAU9WKV3"/>
<dbReference type="SUPFAM" id="SSF81321">
    <property type="entry name" value="Family A G protein-coupled receptor-like"/>
    <property type="match status" value="1"/>
</dbReference>
<feature type="transmembrane region" description="Helical" evidence="11">
    <location>
        <begin position="193"/>
        <end position="221"/>
    </location>
</feature>
<feature type="region of interest" description="Disordered" evidence="10">
    <location>
        <begin position="1"/>
        <end position="27"/>
    </location>
</feature>
<dbReference type="Pfam" id="PF00001">
    <property type="entry name" value="7tm_1"/>
    <property type="match status" value="1"/>
</dbReference>
<feature type="transmembrane region" description="Helical" evidence="11">
    <location>
        <begin position="40"/>
        <end position="62"/>
    </location>
</feature>
<comment type="similarity">
    <text evidence="9">Belongs to the G-protein coupled receptor 1 family.</text>
</comment>
<comment type="caution">
    <text evidence="13">The sequence shown here is derived from an EMBL/GenBank/DDBJ whole genome shotgun (WGS) entry which is preliminary data.</text>
</comment>
<accession>A0AAU9WKV3</accession>
<keyword evidence="8 9" id="KW-0807">Transducer</keyword>
<dbReference type="PROSITE" id="PS00237">
    <property type="entry name" value="G_PROTEIN_RECEP_F1_1"/>
    <property type="match status" value="1"/>
</dbReference>
<comment type="subcellular location">
    <subcellularLocation>
        <location evidence="1">Cell membrane</location>
        <topology evidence="1">Multi-pass membrane protein</topology>
    </subcellularLocation>
</comment>
<keyword evidence="6 11" id="KW-0472">Membrane</keyword>